<evidence type="ECO:0000313" key="2">
    <source>
        <dbReference type="Proteomes" id="UP001497535"/>
    </source>
</evidence>
<organism evidence="1 2">
    <name type="scientific">Meloidogyne enterolobii</name>
    <name type="common">Root-knot nematode worm</name>
    <name type="synonym">Meloidogyne mayaguensis</name>
    <dbReference type="NCBI Taxonomy" id="390850"/>
    <lineage>
        <taxon>Eukaryota</taxon>
        <taxon>Metazoa</taxon>
        <taxon>Ecdysozoa</taxon>
        <taxon>Nematoda</taxon>
        <taxon>Chromadorea</taxon>
        <taxon>Rhabditida</taxon>
        <taxon>Tylenchina</taxon>
        <taxon>Tylenchomorpha</taxon>
        <taxon>Tylenchoidea</taxon>
        <taxon>Meloidogynidae</taxon>
        <taxon>Meloidogyninae</taxon>
        <taxon>Meloidogyne</taxon>
    </lineage>
</organism>
<reference evidence="1" key="1">
    <citation type="submission" date="2023-11" db="EMBL/GenBank/DDBJ databases">
        <authorList>
            <person name="Poullet M."/>
        </authorList>
    </citation>
    <scope>NUCLEOTIDE SEQUENCE</scope>
    <source>
        <strain evidence="1">E1834</strain>
    </source>
</reference>
<dbReference type="EMBL" id="CAVMJV010000101">
    <property type="protein sequence ID" value="CAK5097209.1"/>
    <property type="molecule type" value="Genomic_DNA"/>
</dbReference>
<evidence type="ECO:0000313" key="1">
    <source>
        <dbReference type="EMBL" id="CAK5097209.1"/>
    </source>
</evidence>
<gene>
    <name evidence="1" type="ORF">MENTE1834_LOCUS41334</name>
</gene>
<accession>A0ACB1AP78</accession>
<protein>
    <submittedName>
        <fullName evidence="1">Uncharacterized protein</fullName>
    </submittedName>
</protein>
<dbReference type="Proteomes" id="UP001497535">
    <property type="component" value="Unassembled WGS sequence"/>
</dbReference>
<name>A0ACB1AP78_MELEN</name>
<comment type="caution">
    <text evidence="1">The sequence shown here is derived from an EMBL/GenBank/DDBJ whole genome shotgun (WGS) entry which is preliminary data.</text>
</comment>
<sequence length="324" mass="38742">MSGYRKIIEFKGIKYYLEEGRWHRMTPIRNDNVLADNKTEKHLQISLPQENLLDVFKFLDFDQLLSFQETSLYFKNIIDKYGKELARKKFAKLKFRPVFDLKLEGDNYVKIYPEYKFIEIPPQLYYFELSEHLEQKWIRGIEESIPMFLTSSLYDLELSEPIEQRDVDTIICDLGQNYNGKKVLYHIKLPKFPQNLEQMAIARFLFKLLFNCVFEYLEIRFLFNPKMIQLLLDETTNLPLQIHSQQAKIFSYESVTLKFILNHLVSKQFDVVFGGTNEFDVEDMDSLFKFLAEGNKFSNISYRNLDSEFYNYFIEVCTFLIKCL</sequence>
<proteinExistence type="predicted"/>
<keyword evidence="2" id="KW-1185">Reference proteome</keyword>